<dbReference type="SUPFAM" id="SSF47413">
    <property type="entry name" value="lambda repressor-like DNA-binding domains"/>
    <property type="match status" value="1"/>
</dbReference>
<sequence length="302" mass="33880">MSPHVNPTVGRRRLGSEFRALRKSRGLTAQQVAKQLLVSQAKISLLENGRRRVNSRDVRDLCEVYGVQDPQVVDDLMRMAEESGQSGWWKEYGDIPHSVYIDLETDAAAIRCYESMVIPELLQTPAYARAVIAGTIPHTTAEQIDTWVHVRLRRQWRVDELDRPLHLWVVLDESALRRAVGGGEVMREQLERLLDLGGRPHITVQVIPHRLGAHPGMAGQFSIVEFADASDRSVVYLEGLTSDLYLEKPPDVQRYGVIYESLQARALDPVASGQLITDVIKSYIEAEFQDSTRPDVSPAHGG</sequence>
<dbReference type="PROSITE" id="PS50943">
    <property type="entry name" value="HTH_CROC1"/>
    <property type="match status" value="1"/>
</dbReference>
<dbReference type="Pfam" id="PF13560">
    <property type="entry name" value="HTH_31"/>
    <property type="match status" value="1"/>
</dbReference>
<dbReference type="EMBL" id="JBITYG010000006">
    <property type="protein sequence ID" value="MFI9103035.1"/>
    <property type="molecule type" value="Genomic_DNA"/>
</dbReference>
<keyword evidence="3" id="KW-1185">Reference proteome</keyword>
<accession>A0ABW8CCD5</accession>
<dbReference type="CDD" id="cd00093">
    <property type="entry name" value="HTH_XRE"/>
    <property type="match status" value="1"/>
</dbReference>
<dbReference type="SMART" id="SM00530">
    <property type="entry name" value="HTH_XRE"/>
    <property type="match status" value="1"/>
</dbReference>
<comment type="caution">
    <text evidence="2">The sequence shown here is derived from an EMBL/GenBank/DDBJ whole genome shotgun (WGS) entry which is preliminary data.</text>
</comment>
<dbReference type="Gene3D" id="1.10.260.40">
    <property type="entry name" value="lambda repressor-like DNA-binding domains"/>
    <property type="match status" value="1"/>
</dbReference>
<dbReference type="RefSeq" id="WP_399651454.1">
    <property type="nucleotide sequence ID" value="NZ_JBITYG010000006.1"/>
</dbReference>
<evidence type="ECO:0000313" key="3">
    <source>
        <dbReference type="Proteomes" id="UP001614394"/>
    </source>
</evidence>
<feature type="domain" description="HTH cro/C1-type" evidence="1">
    <location>
        <begin position="18"/>
        <end position="73"/>
    </location>
</feature>
<dbReference type="Pfam" id="PF19054">
    <property type="entry name" value="DUF5753"/>
    <property type="match status" value="1"/>
</dbReference>
<dbReference type="Proteomes" id="UP001614394">
    <property type="component" value="Unassembled WGS sequence"/>
</dbReference>
<proteinExistence type="predicted"/>
<dbReference type="InterPro" id="IPR001387">
    <property type="entry name" value="Cro/C1-type_HTH"/>
</dbReference>
<dbReference type="InterPro" id="IPR010982">
    <property type="entry name" value="Lambda_DNA-bd_dom_sf"/>
</dbReference>
<dbReference type="InterPro" id="IPR043917">
    <property type="entry name" value="DUF5753"/>
</dbReference>
<gene>
    <name evidence="2" type="ORF">ACIGXA_21180</name>
</gene>
<organism evidence="2 3">
    <name type="scientific">Streptomyces fildesensis</name>
    <dbReference type="NCBI Taxonomy" id="375757"/>
    <lineage>
        <taxon>Bacteria</taxon>
        <taxon>Bacillati</taxon>
        <taxon>Actinomycetota</taxon>
        <taxon>Actinomycetes</taxon>
        <taxon>Kitasatosporales</taxon>
        <taxon>Streptomycetaceae</taxon>
        <taxon>Streptomyces</taxon>
    </lineage>
</organism>
<evidence type="ECO:0000259" key="1">
    <source>
        <dbReference type="PROSITE" id="PS50943"/>
    </source>
</evidence>
<evidence type="ECO:0000313" key="2">
    <source>
        <dbReference type="EMBL" id="MFI9103035.1"/>
    </source>
</evidence>
<reference evidence="2 3" key="1">
    <citation type="submission" date="2024-10" db="EMBL/GenBank/DDBJ databases">
        <title>The Natural Products Discovery Center: Release of the First 8490 Sequenced Strains for Exploring Actinobacteria Biosynthetic Diversity.</title>
        <authorList>
            <person name="Kalkreuter E."/>
            <person name="Kautsar S.A."/>
            <person name="Yang D."/>
            <person name="Bader C.D."/>
            <person name="Teijaro C.N."/>
            <person name="Fluegel L."/>
            <person name="Davis C.M."/>
            <person name="Simpson J.R."/>
            <person name="Lauterbach L."/>
            <person name="Steele A.D."/>
            <person name="Gui C."/>
            <person name="Meng S."/>
            <person name="Li G."/>
            <person name="Viehrig K."/>
            <person name="Ye F."/>
            <person name="Su P."/>
            <person name="Kiefer A.F."/>
            <person name="Nichols A."/>
            <person name="Cepeda A.J."/>
            <person name="Yan W."/>
            <person name="Fan B."/>
            <person name="Jiang Y."/>
            <person name="Adhikari A."/>
            <person name="Zheng C.-J."/>
            <person name="Schuster L."/>
            <person name="Cowan T.M."/>
            <person name="Smanski M.J."/>
            <person name="Chevrette M.G."/>
            <person name="De Carvalho L.P.S."/>
            <person name="Shen B."/>
        </authorList>
    </citation>
    <scope>NUCLEOTIDE SEQUENCE [LARGE SCALE GENOMIC DNA]</scope>
    <source>
        <strain evidence="2 3">NPDC053399</strain>
    </source>
</reference>
<protein>
    <submittedName>
        <fullName evidence="2">Helix-turn-helix domain-containing protein</fullName>
    </submittedName>
</protein>
<name>A0ABW8CCD5_9ACTN</name>